<feature type="transmembrane region" description="Helical" evidence="1">
    <location>
        <begin position="12"/>
        <end position="37"/>
    </location>
</feature>
<evidence type="ECO:0000313" key="3">
    <source>
        <dbReference type="Proteomes" id="UP001432322"/>
    </source>
</evidence>
<evidence type="ECO:0000313" key="2">
    <source>
        <dbReference type="EMBL" id="GMT26638.1"/>
    </source>
</evidence>
<reference evidence="2" key="1">
    <citation type="submission" date="2023-10" db="EMBL/GenBank/DDBJ databases">
        <title>Genome assembly of Pristionchus species.</title>
        <authorList>
            <person name="Yoshida K."/>
            <person name="Sommer R.J."/>
        </authorList>
    </citation>
    <scope>NUCLEOTIDE SEQUENCE</scope>
    <source>
        <strain evidence="2">RS5133</strain>
    </source>
</reference>
<dbReference type="AlphaFoldDB" id="A0AAV5W880"/>
<sequence length="106" mass="11826">LVMLNSNRTALAPAVFSVIITTETVLSIIGLVCIPFVSEAVYNAGVIHRNFRIQVRLISVTFYVTTIARFVLLYYQLLDVPLNDDDYILIVANISRDATFGYLLGL</sequence>
<keyword evidence="1" id="KW-0812">Transmembrane</keyword>
<evidence type="ECO:0008006" key="4">
    <source>
        <dbReference type="Google" id="ProtNLM"/>
    </source>
</evidence>
<feature type="non-terminal residue" evidence="2">
    <location>
        <position position="1"/>
    </location>
</feature>
<comment type="caution">
    <text evidence="2">The sequence shown here is derived from an EMBL/GenBank/DDBJ whole genome shotgun (WGS) entry which is preliminary data.</text>
</comment>
<proteinExistence type="predicted"/>
<keyword evidence="1" id="KW-1133">Transmembrane helix</keyword>
<organism evidence="2 3">
    <name type="scientific">Pristionchus fissidentatus</name>
    <dbReference type="NCBI Taxonomy" id="1538716"/>
    <lineage>
        <taxon>Eukaryota</taxon>
        <taxon>Metazoa</taxon>
        <taxon>Ecdysozoa</taxon>
        <taxon>Nematoda</taxon>
        <taxon>Chromadorea</taxon>
        <taxon>Rhabditida</taxon>
        <taxon>Rhabditina</taxon>
        <taxon>Diplogasteromorpha</taxon>
        <taxon>Diplogasteroidea</taxon>
        <taxon>Neodiplogasteridae</taxon>
        <taxon>Pristionchus</taxon>
    </lineage>
</organism>
<keyword evidence="3" id="KW-1185">Reference proteome</keyword>
<evidence type="ECO:0000256" key="1">
    <source>
        <dbReference type="SAM" id="Phobius"/>
    </source>
</evidence>
<dbReference type="EMBL" id="BTSY01000005">
    <property type="protein sequence ID" value="GMT26638.1"/>
    <property type="molecule type" value="Genomic_DNA"/>
</dbReference>
<gene>
    <name evidence="2" type="ORF">PFISCL1PPCAC_17935</name>
</gene>
<feature type="non-terminal residue" evidence="2">
    <location>
        <position position="106"/>
    </location>
</feature>
<accession>A0AAV5W880</accession>
<dbReference type="PANTHER" id="PTHR47521:SF7">
    <property type="entry name" value="SERPENTINE RECEPTOR CLASS EPSILON-6"/>
    <property type="match status" value="1"/>
</dbReference>
<dbReference type="InterPro" id="IPR052860">
    <property type="entry name" value="NRL-GPCR1"/>
</dbReference>
<name>A0AAV5W880_9BILA</name>
<dbReference type="PANTHER" id="PTHR47521">
    <property type="entry name" value="SERPENTINE RECEPTOR, CLASS E (EPSILON)-RELATED"/>
    <property type="match status" value="1"/>
</dbReference>
<dbReference type="Proteomes" id="UP001432322">
    <property type="component" value="Unassembled WGS sequence"/>
</dbReference>
<keyword evidence="1" id="KW-0472">Membrane</keyword>
<protein>
    <recommendedName>
        <fullName evidence="4">G protein-coupled receptor</fullName>
    </recommendedName>
</protein>
<feature type="transmembrane region" description="Helical" evidence="1">
    <location>
        <begin position="57"/>
        <end position="75"/>
    </location>
</feature>